<evidence type="ECO:0000313" key="1">
    <source>
        <dbReference type="EMBL" id="CAB0000068.1"/>
    </source>
</evidence>
<gene>
    <name evidence="1" type="ORF">NTEN_LOCUS6233</name>
</gene>
<accession>A0A6H5GAZ0</accession>
<evidence type="ECO:0000313" key="2">
    <source>
        <dbReference type="Proteomes" id="UP000479000"/>
    </source>
</evidence>
<organism evidence="1 2">
    <name type="scientific">Nesidiocoris tenuis</name>
    <dbReference type="NCBI Taxonomy" id="355587"/>
    <lineage>
        <taxon>Eukaryota</taxon>
        <taxon>Metazoa</taxon>
        <taxon>Ecdysozoa</taxon>
        <taxon>Arthropoda</taxon>
        <taxon>Hexapoda</taxon>
        <taxon>Insecta</taxon>
        <taxon>Pterygota</taxon>
        <taxon>Neoptera</taxon>
        <taxon>Paraneoptera</taxon>
        <taxon>Hemiptera</taxon>
        <taxon>Heteroptera</taxon>
        <taxon>Panheteroptera</taxon>
        <taxon>Cimicomorpha</taxon>
        <taxon>Miridae</taxon>
        <taxon>Dicyphina</taxon>
        <taxon>Nesidiocoris</taxon>
    </lineage>
</organism>
<dbReference type="OrthoDB" id="6416577at2759"/>
<dbReference type="EMBL" id="CADCXU010009092">
    <property type="protein sequence ID" value="CAB0000068.1"/>
    <property type="molecule type" value="Genomic_DNA"/>
</dbReference>
<dbReference type="AlphaFoldDB" id="A0A6H5GAZ0"/>
<protein>
    <submittedName>
        <fullName evidence="1">Uncharacterized protein</fullName>
    </submittedName>
</protein>
<reference evidence="1 2" key="1">
    <citation type="submission" date="2020-02" db="EMBL/GenBank/DDBJ databases">
        <authorList>
            <person name="Ferguson B K."/>
        </authorList>
    </citation>
    <scope>NUCLEOTIDE SEQUENCE [LARGE SCALE GENOMIC DNA]</scope>
</reference>
<dbReference type="Proteomes" id="UP000479000">
    <property type="component" value="Unassembled WGS sequence"/>
</dbReference>
<sequence>MQPKATNLYVVLIGPEEGNKFAESSAKETECRCEVSFKTEHIHLEKLAFYELSYDRVEVADACCIKDSIKITRASVGIPQFKFSLIRSQLDTSQATKSWRRICKTNVLLMTRNIPLDNRVNGSIGIVLKSRIGTEPQKKLFLIHIYSESLPEQVSTHDDTQIQTFRPSFSNCKQHHSGGKKWISFYMHVPRCEGGLAPTAGEVISPGRSRRARDERHFPSMNARAVAESFARMRPELRAEAYRRRNHSSRHNRAYDLTIGALLGTPLWSHRLPATIASMVDGEGQTRDYQYVWVTLVTITWLPMSAYAHVGTRMSDLDELILVSQLTGIYFEFPGFRREGLLAKLQKIRAALVVGLACASLWVMGLQGVESIMGLESSQAVMGLLTAFHVVFLYKKRTLLGDVIESIKNLRYNFRVFTEEEFQRRMGPIRKVRMGKLMLPRFSSHFQK</sequence>
<name>A0A6H5GAZ0_9HEMI</name>
<proteinExistence type="predicted"/>
<keyword evidence="2" id="KW-1185">Reference proteome</keyword>